<organism evidence="2 3">
    <name type="scientific">Mycena alexandri</name>
    <dbReference type="NCBI Taxonomy" id="1745969"/>
    <lineage>
        <taxon>Eukaryota</taxon>
        <taxon>Fungi</taxon>
        <taxon>Dikarya</taxon>
        <taxon>Basidiomycota</taxon>
        <taxon>Agaricomycotina</taxon>
        <taxon>Agaricomycetes</taxon>
        <taxon>Agaricomycetidae</taxon>
        <taxon>Agaricales</taxon>
        <taxon>Marasmiineae</taxon>
        <taxon>Mycenaceae</taxon>
        <taxon>Mycena</taxon>
    </lineage>
</organism>
<protein>
    <submittedName>
        <fullName evidence="2">Uncharacterized protein</fullName>
    </submittedName>
</protein>
<dbReference type="Pfam" id="PF20414">
    <property type="entry name" value="DUF6698"/>
    <property type="match status" value="1"/>
</dbReference>
<dbReference type="EMBL" id="JARJCM010000465">
    <property type="protein sequence ID" value="KAJ7016750.1"/>
    <property type="molecule type" value="Genomic_DNA"/>
</dbReference>
<name>A0AAD6RYL8_9AGAR</name>
<dbReference type="AlphaFoldDB" id="A0AAD6RYL8"/>
<reference evidence="2" key="1">
    <citation type="submission" date="2023-03" db="EMBL/GenBank/DDBJ databases">
        <title>Massive genome expansion in bonnet fungi (Mycena s.s.) driven by repeated elements and novel gene families across ecological guilds.</title>
        <authorList>
            <consortium name="Lawrence Berkeley National Laboratory"/>
            <person name="Harder C.B."/>
            <person name="Miyauchi S."/>
            <person name="Viragh M."/>
            <person name="Kuo A."/>
            <person name="Thoen E."/>
            <person name="Andreopoulos B."/>
            <person name="Lu D."/>
            <person name="Skrede I."/>
            <person name="Drula E."/>
            <person name="Henrissat B."/>
            <person name="Morin E."/>
            <person name="Kohler A."/>
            <person name="Barry K."/>
            <person name="LaButti K."/>
            <person name="Morin E."/>
            <person name="Salamov A."/>
            <person name="Lipzen A."/>
            <person name="Mereny Z."/>
            <person name="Hegedus B."/>
            <person name="Baldrian P."/>
            <person name="Stursova M."/>
            <person name="Weitz H."/>
            <person name="Taylor A."/>
            <person name="Grigoriev I.V."/>
            <person name="Nagy L.G."/>
            <person name="Martin F."/>
            <person name="Kauserud H."/>
        </authorList>
    </citation>
    <scope>NUCLEOTIDE SEQUENCE</scope>
    <source>
        <strain evidence="2">CBHHK200</strain>
    </source>
</reference>
<dbReference type="InterPro" id="IPR046521">
    <property type="entry name" value="DUF6698"/>
</dbReference>
<comment type="caution">
    <text evidence="2">The sequence shown here is derived from an EMBL/GenBank/DDBJ whole genome shotgun (WGS) entry which is preliminary data.</text>
</comment>
<gene>
    <name evidence="2" type="ORF">C8F04DRAFT_1340638</name>
</gene>
<proteinExistence type="predicted"/>
<evidence type="ECO:0000313" key="3">
    <source>
        <dbReference type="Proteomes" id="UP001218188"/>
    </source>
</evidence>
<feature type="region of interest" description="Disordered" evidence="1">
    <location>
        <begin position="1"/>
        <end position="62"/>
    </location>
</feature>
<sequence length="643" mass="69980">MAPSSTENPTPNPALADAAAPPPPASAAKRKFDEIIASLGAERASSNQANKRAKRDTFESKSPVDQLTSIAKRFVRAVNPYQDIALVLHYGCQARWGSTSLPEVERAEAKIHADAFDKMLASAPSSAEVIREFWKDPAHWSRLKKIFRDAASNARQGDTTGLKHKLNYLLADTTKSLTPKINETASKSDRGRNHPMLRDAIVPWPLRLTLNETEVAEAAGAEPVPTPDAIVALKNLMKGKSADGKKNAPTAGQYPSCFYAEDSFNPQDPSQGLFRSPFLLRVARHIWTTPTTAFDDSGKVPKNCKARAHGQYTWSGEMMGYICGQARTMISASEWTSKEGAYNYERMFNSVVKLFENKTDAWVVDTLAFYQRYVFGSLDRSADDSSENDSDDDSDVSTILALQAARNTPSSETFSIVQSLRRIEPSDPPSAPKLSSRRKLFTAVLIISSAFAVLSRPTVLKEFACFAALYHDQVCLWSPFVGSGFGGSRTFGDEFTSSILLTALPNATRLFLPPISLFVPLAASEKSGHRALALCMHPRATLFTSSTSPAAHVPRPQYVTQTSFIAVSTSSGCPLAPRMRVRSCGLLAAVNALLQHTSIALHADSDGLTTKQLKIRPFTAAAATLTAPRALVLAEDSRYNDKG</sequence>
<dbReference type="Proteomes" id="UP001218188">
    <property type="component" value="Unassembled WGS sequence"/>
</dbReference>
<keyword evidence="3" id="KW-1185">Reference proteome</keyword>
<evidence type="ECO:0000313" key="2">
    <source>
        <dbReference type="EMBL" id="KAJ7016750.1"/>
    </source>
</evidence>
<accession>A0AAD6RYL8</accession>
<evidence type="ECO:0000256" key="1">
    <source>
        <dbReference type="SAM" id="MobiDB-lite"/>
    </source>
</evidence>